<dbReference type="PANTHER" id="PTHR47977">
    <property type="entry name" value="RAS-RELATED PROTEIN RAB"/>
    <property type="match status" value="1"/>
</dbReference>
<comment type="similarity">
    <text evidence="1">Belongs to the small GTPase superfamily. Rab family.</text>
</comment>
<dbReference type="InterPro" id="IPR027417">
    <property type="entry name" value="P-loop_NTPase"/>
</dbReference>
<dbReference type="InterPro" id="IPR001806">
    <property type="entry name" value="Small_GTPase"/>
</dbReference>
<protein>
    <submittedName>
        <fullName evidence="5">Uncharacterized protein</fullName>
    </submittedName>
</protein>
<dbReference type="SMART" id="SM00175">
    <property type="entry name" value="RAB"/>
    <property type="match status" value="1"/>
</dbReference>
<keyword evidence="2" id="KW-0547">Nucleotide-binding</keyword>
<dbReference type="GO" id="GO:0005525">
    <property type="term" value="F:GTP binding"/>
    <property type="evidence" value="ECO:0007669"/>
    <property type="project" value="UniProtKB-KW"/>
</dbReference>
<dbReference type="InterPro" id="IPR005225">
    <property type="entry name" value="Small_GTP-bd"/>
</dbReference>
<evidence type="ECO:0000256" key="3">
    <source>
        <dbReference type="ARBA" id="ARBA00023134"/>
    </source>
</evidence>
<dbReference type="EMBL" id="GIBP01008981">
    <property type="protein sequence ID" value="NDV37950.1"/>
    <property type="molecule type" value="Transcribed_RNA"/>
</dbReference>
<dbReference type="Pfam" id="PF00071">
    <property type="entry name" value="Ras"/>
    <property type="match status" value="1"/>
</dbReference>
<dbReference type="GO" id="GO:0003924">
    <property type="term" value="F:GTPase activity"/>
    <property type="evidence" value="ECO:0007669"/>
    <property type="project" value="InterPro"/>
</dbReference>
<dbReference type="PROSITE" id="PS51419">
    <property type="entry name" value="RAB"/>
    <property type="match status" value="1"/>
</dbReference>
<dbReference type="PRINTS" id="PR00449">
    <property type="entry name" value="RASTRNSFRMNG"/>
</dbReference>
<dbReference type="AlphaFoldDB" id="A0A6B2LM83"/>
<dbReference type="SUPFAM" id="SSF52540">
    <property type="entry name" value="P-loop containing nucleoside triphosphate hydrolases"/>
    <property type="match status" value="1"/>
</dbReference>
<name>A0A6B2LM83_9EUKA</name>
<keyword evidence="3" id="KW-0342">GTP-binding</keyword>
<dbReference type="NCBIfam" id="TIGR00231">
    <property type="entry name" value="small_GTP"/>
    <property type="match status" value="1"/>
</dbReference>
<evidence type="ECO:0000256" key="2">
    <source>
        <dbReference type="ARBA" id="ARBA00022741"/>
    </source>
</evidence>
<dbReference type="FunFam" id="3.40.50.300:FF:001447">
    <property type="entry name" value="Ras-related protein Rab-1B"/>
    <property type="match status" value="1"/>
</dbReference>
<dbReference type="CDD" id="cd00154">
    <property type="entry name" value="Rab"/>
    <property type="match status" value="1"/>
</dbReference>
<reference evidence="5" key="1">
    <citation type="journal article" date="2020" name="J. Eukaryot. Microbiol.">
        <title>De novo Sequencing, Assembly and Annotation of the Transcriptome for the Free-Living Testate Amoeba Arcella intermedia.</title>
        <authorList>
            <person name="Ribeiro G.M."/>
            <person name="Porfirio-Sousa A.L."/>
            <person name="Maurer-Alcala X.X."/>
            <person name="Katz L.A."/>
            <person name="Lahr D.J.G."/>
        </authorList>
    </citation>
    <scope>NUCLEOTIDE SEQUENCE</scope>
</reference>
<dbReference type="PROSITE" id="PS51421">
    <property type="entry name" value="RAS"/>
    <property type="match status" value="1"/>
</dbReference>
<dbReference type="Gene3D" id="3.40.50.300">
    <property type="entry name" value="P-loop containing nucleotide triphosphate hydrolases"/>
    <property type="match status" value="1"/>
</dbReference>
<dbReference type="SMART" id="SM00173">
    <property type="entry name" value="RAS"/>
    <property type="match status" value="1"/>
</dbReference>
<accession>A0A6B2LM83</accession>
<dbReference type="SMART" id="SM00174">
    <property type="entry name" value="RHO"/>
    <property type="match status" value="1"/>
</dbReference>
<proteinExistence type="inferred from homology"/>
<sequence length="150" mass="16765">MLGRFTGDTFRETYDPTVGVGFGVKIVEVEGKKIKLTIWDVSGSPQYQNLRRPYYKPVVGIGVVYDVSDVQSFAQVGFWFNDVLGVNGTAGRVLIGNKCDSRERKITTQEGESLARQFGALFIETSALNSTNIQEAFYLFYVSIKNESKK</sequence>
<evidence type="ECO:0000313" key="5">
    <source>
        <dbReference type="EMBL" id="NDV37950.1"/>
    </source>
</evidence>
<evidence type="ECO:0000256" key="1">
    <source>
        <dbReference type="ARBA" id="ARBA00006270"/>
    </source>
</evidence>
<evidence type="ECO:0000256" key="4">
    <source>
        <dbReference type="ARBA" id="ARBA00023288"/>
    </source>
</evidence>
<dbReference type="InterPro" id="IPR050227">
    <property type="entry name" value="Rab"/>
</dbReference>
<keyword evidence="4" id="KW-0449">Lipoprotein</keyword>
<organism evidence="5">
    <name type="scientific">Arcella intermedia</name>
    <dbReference type="NCBI Taxonomy" id="1963864"/>
    <lineage>
        <taxon>Eukaryota</taxon>
        <taxon>Amoebozoa</taxon>
        <taxon>Tubulinea</taxon>
        <taxon>Elardia</taxon>
        <taxon>Arcellinida</taxon>
        <taxon>Sphaerothecina</taxon>
        <taxon>Arcellidae</taxon>
        <taxon>Arcella</taxon>
    </lineage>
</organism>